<dbReference type="AlphaFoldDB" id="A0A5A7PEA5"/>
<evidence type="ECO:0000313" key="2">
    <source>
        <dbReference type="EMBL" id="GER31040.1"/>
    </source>
</evidence>
<feature type="region of interest" description="Disordered" evidence="1">
    <location>
        <begin position="1"/>
        <end position="38"/>
    </location>
</feature>
<evidence type="ECO:0000313" key="3">
    <source>
        <dbReference type="Proteomes" id="UP000325081"/>
    </source>
</evidence>
<protein>
    <submittedName>
        <fullName evidence="2">Riboflavin biosynthesis protein RibF</fullName>
    </submittedName>
</protein>
<comment type="caution">
    <text evidence="2">The sequence shown here is derived from an EMBL/GenBank/DDBJ whole genome shotgun (WGS) entry which is preliminary data.</text>
</comment>
<name>A0A5A7PEA5_STRAF</name>
<keyword evidence="3" id="KW-1185">Reference proteome</keyword>
<gene>
    <name evidence="2" type="ORF">STAS_07017</name>
</gene>
<dbReference type="Proteomes" id="UP000325081">
    <property type="component" value="Unassembled WGS sequence"/>
</dbReference>
<sequence>MSSSSSSRNPSAPVHRETQGRACSRQQPVSPLKRRSSNRTTLALFTVPEVSSAPSAFVERYQPPHVLSGRRSSRAIRRRAAVVSRQVPLSLVAVGDPQRFVHD</sequence>
<proteinExistence type="predicted"/>
<accession>A0A5A7PEA5</accession>
<dbReference type="EMBL" id="BKCP01004406">
    <property type="protein sequence ID" value="GER31040.1"/>
    <property type="molecule type" value="Genomic_DNA"/>
</dbReference>
<evidence type="ECO:0000256" key="1">
    <source>
        <dbReference type="SAM" id="MobiDB-lite"/>
    </source>
</evidence>
<reference evidence="3" key="1">
    <citation type="journal article" date="2019" name="Curr. Biol.">
        <title>Genome Sequence of Striga asiatica Provides Insight into the Evolution of Plant Parasitism.</title>
        <authorList>
            <person name="Yoshida S."/>
            <person name="Kim S."/>
            <person name="Wafula E.K."/>
            <person name="Tanskanen J."/>
            <person name="Kim Y.M."/>
            <person name="Honaas L."/>
            <person name="Yang Z."/>
            <person name="Spallek T."/>
            <person name="Conn C.E."/>
            <person name="Ichihashi Y."/>
            <person name="Cheong K."/>
            <person name="Cui S."/>
            <person name="Der J.P."/>
            <person name="Gundlach H."/>
            <person name="Jiao Y."/>
            <person name="Hori C."/>
            <person name="Ishida J.K."/>
            <person name="Kasahara H."/>
            <person name="Kiba T."/>
            <person name="Kim M.S."/>
            <person name="Koo N."/>
            <person name="Laohavisit A."/>
            <person name="Lee Y.H."/>
            <person name="Lumba S."/>
            <person name="McCourt P."/>
            <person name="Mortimer J.C."/>
            <person name="Mutuku J.M."/>
            <person name="Nomura T."/>
            <person name="Sasaki-Sekimoto Y."/>
            <person name="Seto Y."/>
            <person name="Wang Y."/>
            <person name="Wakatake T."/>
            <person name="Sakakibara H."/>
            <person name="Demura T."/>
            <person name="Yamaguchi S."/>
            <person name="Yoneyama K."/>
            <person name="Manabe R.I."/>
            <person name="Nelson D.C."/>
            <person name="Schulman A.H."/>
            <person name="Timko M.P."/>
            <person name="dePamphilis C.W."/>
            <person name="Choi D."/>
            <person name="Shirasu K."/>
        </authorList>
    </citation>
    <scope>NUCLEOTIDE SEQUENCE [LARGE SCALE GENOMIC DNA]</scope>
    <source>
        <strain evidence="3">cv. UVA1</strain>
    </source>
</reference>
<organism evidence="2 3">
    <name type="scientific">Striga asiatica</name>
    <name type="common">Asiatic witchweed</name>
    <name type="synonym">Buchnera asiatica</name>
    <dbReference type="NCBI Taxonomy" id="4170"/>
    <lineage>
        <taxon>Eukaryota</taxon>
        <taxon>Viridiplantae</taxon>
        <taxon>Streptophyta</taxon>
        <taxon>Embryophyta</taxon>
        <taxon>Tracheophyta</taxon>
        <taxon>Spermatophyta</taxon>
        <taxon>Magnoliopsida</taxon>
        <taxon>eudicotyledons</taxon>
        <taxon>Gunneridae</taxon>
        <taxon>Pentapetalae</taxon>
        <taxon>asterids</taxon>
        <taxon>lamiids</taxon>
        <taxon>Lamiales</taxon>
        <taxon>Orobanchaceae</taxon>
        <taxon>Buchnereae</taxon>
        <taxon>Striga</taxon>
    </lineage>
</organism>